<reference evidence="1 2" key="1">
    <citation type="journal article" date="2015" name="Genome Announc.">
        <title>Complete Genome Sequence of Polypropylene Glycol- and Polyethylene Glycol-Degrading Sphingopyxis macrogoltabida Strain EY-1.</title>
        <authorList>
            <person name="Ohtsubo Y."/>
            <person name="Nagata Y."/>
            <person name="Numata M."/>
            <person name="Tsuchikane K."/>
            <person name="Hosoyama A."/>
            <person name="Yamazoe A."/>
            <person name="Tsuda M."/>
            <person name="Fujita N."/>
            <person name="Kawai F."/>
        </authorList>
    </citation>
    <scope>NUCLEOTIDE SEQUENCE [LARGE SCALE GENOMIC DNA]</scope>
    <source>
        <strain evidence="1 2">EY-1</strain>
    </source>
</reference>
<dbReference type="KEGG" id="smag:AN936_11195"/>
<dbReference type="SUPFAM" id="SSF51556">
    <property type="entry name" value="Metallo-dependent hydrolases"/>
    <property type="match status" value="1"/>
</dbReference>
<evidence type="ECO:0000313" key="2">
    <source>
        <dbReference type="Proteomes" id="UP000058074"/>
    </source>
</evidence>
<dbReference type="PANTHER" id="PTHR10443:SF12">
    <property type="entry name" value="DIPEPTIDASE"/>
    <property type="match status" value="1"/>
</dbReference>
<dbReference type="Proteomes" id="UP000058074">
    <property type="component" value="Chromosome"/>
</dbReference>
<gene>
    <name evidence="1" type="ORF">AN936_11195</name>
</gene>
<dbReference type="EMBL" id="CP012700">
    <property type="protein sequence ID" value="ALH80912.1"/>
    <property type="molecule type" value="Genomic_DNA"/>
</dbReference>
<dbReference type="PANTHER" id="PTHR10443">
    <property type="entry name" value="MICROSOMAL DIPEPTIDASE"/>
    <property type="match status" value="1"/>
</dbReference>
<protein>
    <recommendedName>
        <fullName evidence="3">Membrane dipeptidase</fullName>
    </recommendedName>
</protein>
<dbReference type="GO" id="GO:0070573">
    <property type="term" value="F:metallodipeptidase activity"/>
    <property type="evidence" value="ECO:0007669"/>
    <property type="project" value="InterPro"/>
</dbReference>
<dbReference type="Gene3D" id="3.20.20.140">
    <property type="entry name" value="Metal-dependent hydrolases"/>
    <property type="match status" value="1"/>
</dbReference>
<dbReference type="InterPro" id="IPR008257">
    <property type="entry name" value="Pept_M19"/>
</dbReference>
<dbReference type="GO" id="GO:0006508">
    <property type="term" value="P:proteolysis"/>
    <property type="evidence" value="ECO:0007669"/>
    <property type="project" value="InterPro"/>
</dbReference>
<dbReference type="PATRIC" id="fig|33050.5.peg.2316"/>
<organism evidence="1 2">
    <name type="scientific">Sphingopyxis macrogoltabida</name>
    <name type="common">Sphingomonas macrogoltabidus</name>
    <dbReference type="NCBI Taxonomy" id="33050"/>
    <lineage>
        <taxon>Bacteria</taxon>
        <taxon>Pseudomonadati</taxon>
        <taxon>Pseudomonadota</taxon>
        <taxon>Alphaproteobacteria</taxon>
        <taxon>Sphingomonadales</taxon>
        <taxon>Sphingomonadaceae</taxon>
        <taxon>Sphingopyxis</taxon>
    </lineage>
</organism>
<dbReference type="InterPro" id="IPR032466">
    <property type="entry name" value="Metal_Hydrolase"/>
</dbReference>
<accession>A0A0N9UBD1</accession>
<name>A0A0N9UBD1_SPHMC</name>
<dbReference type="OrthoDB" id="9804920at2"/>
<dbReference type="Pfam" id="PF01244">
    <property type="entry name" value="Peptidase_M19"/>
    <property type="match status" value="1"/>
</dbReference>
<dbReference type="PROSITE" id="PS51365">
    <property type="entry name" value="RENAL_DIPEPTIDASE_2"/>
    <property type="match status" value="1"/>
</dbReference>
<proteinExistence type="predicted"/>
<evidence type="ECO:0008006" key="3">
    <source>
        <dbReference type="Google" id="ProtNLM"/>
    </source>
</evidence>
<sequence>MNLMTPRALLDDSLVWDNHGCMPLRPLDESFLPQLARYRAGGVNAVTINIGFGDQGVEEHVRMVAQFRRWLALNGDDYMLATSVEDIERARREGKLAVLFDIEGMNAIADQPSLVQLYYDLGVRWMLIAYNRNNPVGGGCQDEDQGLTAFGRTILDEMARVGMVACCSHTGERTALEVMDYSSRPVIFSHSNARAIHDHPRNVRDHVLKACAATGGVVGLNGIGLFLGKGGIDLVDALINHLDHIVGVVGIEHVGLGLDYVFDAAELEEFLANPAIFPPELGYGPTLEMVPPEAMEEIVGGLGKLGYADDDIRAILGGNLMRVAKQVWRPAFGFSG</sequence>
<dbReference type="AlphaFoldDB" id="A0A0N9UBD1"/>
<evidence type="ECO:0000313" key="1">
    <source>
        <dbReference type="EMBL" id="ALH80912.1"/>
    </source>
</evidence>